<keyword evidence="3" id="KW-0479">Metal-binding</keyword>
<evidence type="ECO:0000259" key="8">
    <source>
        <dbReference type="Pfam" id="PF16360"/>
    </source>
</evidence>
<evidence type="ECO:0000256" key="3">
    <source>
        <dbReference type="ARBA" id="ARBA00022723"/>
    </source>
</evidence>
<proteinExistence type="predicted"/>
<dbReference type="GO" id="GO:0005737">
    <property type="term" value="C:cytoplasm"/>
    <property type="evidence" value="ECO:0007669"/>
    <property type="project" value="UniProtKB-SubCell"/>
</dbReference>
<feature type="domain" description="GTPase HflX N-terminal" evidence="7">
    <location>
        <begin position="29"/>
        <end position="115"/>
    </location>
</feature>
<dbReference type="GO" id="GO:0046872">
    <property type="term" value="F:metal ion binding"/>
    <property type="evidence" value="ECO:0007669"/>
    <property type="project" value="UniProtKB-KW"/>
</dbReference>
<evidence type="ECO:0000313" key="10">
    <source>
        <dbReference type="Proteomes" id="UP000232101"/>
    </source>
</evidence>
<keyword evidence="2" id="KW-0963">Cytoplasm</keyword>
<keyword evidence="6" id="KW-0342">GTP-binding</keyword>
<dbReference type="PANTHER" id="PTHR10229:SF4">
    <property type="entry name" value="GTPASE HFLX"/>
    <property type="match status" value="1"/>
</dbReference>
<name>A0A2M9Q678_9BACI</name>
<dbReference type="InterPro" id="IPR042108">
    <property type="entry name" value="GTPase_HflX_N_sf"/>
</dbReference>
<feature type="non-terminal residue" evidence="9">
    <location>
        <position position="140"/>
    </location>
</feature>
<reference evidence="9 10" key="1">
    <citation type="submission" date="2017-11" db="EMBL/GenBank/DDBJ databases">
        <title>Bacterial isolate from king chilli rhizosphere.</title>
        <authorList>
            <person name="Takhelmayum P."/>
            <person name="Sarangthem I."/>
        </authorList>
    </citation>
    <scope>NUCLEOTIDE SEQUENCE [LARGE SCALE GENOMIC DNA]</scope>
    <source>
        <strain evidence="10">t26</strain>
    </source>
</reference>
<dbReference type="EMBL" id="PHQY01000595">
    <property type="protein sequence ID" value="PJO43590.1"/>
    <property type="molecule type" value="Genomic_DNA"/>
</dbReference>
<dbReference type="InterPro" id="IPR016496">
    <property type="entry name" value="GTPase_HflX"/>
</dbReference>
<comment type="caution">
    <text evidence="9">The sequence shown here is derived from an EMBL/GenBank/DDBJ whole genome shotgun (WGS) entry which is preliminary data.</text>
</comment>
<evidence type="ECO:0000256" key="4">
    <source>
        <dbReference type="ARBA" id="ARBA00022741"/>
    </source>
</evidence>
<dbReference type="AlphaFoldDB" id="A0A2M9Q678"/>
<feature type="domain" description="GTP-binding protein middle" evidence="8">
    <location>
        <begin position="118"/>
        <end position="140"/>
    </location>
</feature>
<dbReference type="Proteomes" id="UP000232101">
    <property type="component" value="Unassembled WGS sequence"/>
</dbReference>
<accession>A0A2M9Q678</accession>
<evidence type="ECO:0000256" key="2">
    <source>
        <dbReference type="ARBA" id="ARBA00022490"/>
    </source>
</evidence>
<evidence type="ECO:0000313" key="9">
    <source>
        <dbReference type="EMBL" id="PJO43590.1"/>
    </source>
</evidence>
<dbReference type="FunFam" id="3.40.50.11060:FF:000001">
    <property type="entry name" value="GTPase HflX"/>
    <property type="match status" value="1"/>
</dbReference>
<evidence type="ECO:0000256" key="6">
    <source>
        <dbReference type="ARBA" id="ARBA00023134"/>
    </source>
</evidence>
<gene>
    <name evidence="9" type="ORF">CWD94_11525</name>
</gene>
<keyword evidence="5" id="KW-0460">Magnesium</keyword>
<keyword evidence="4" id="KW-0547">Nucleotide-binding</keyword>
<evidence type="ECO:0000259" key="7">
    <source>
        <dbReference type="Pfam" id="PF13167"/>
    </source>
</evidence>
<sequence length="140" mass="16132">MDRIKEVDILVERAILVGVNLRNDGHFDYSMEELKNLAEALNVEVVGIVTQNLERITPSHYVGTGKIEEIKNFYDEAQANLVIFNDELSPSQIRNLERDLETKVIDRTMLILDIFGRRAKTSEAQMQVELAQLQYMLPRL</sequence>
<comment type="subcellular location">
    <subcellularLocation>
        <location evidence="1">Cytoplasm</location>
    </subcellularLocation>
</comment>
<dbReference type="PANTHER" id="PTHR10229">
    <property type="entry name" value="GTP-BINDING PROTEIN HFLX"/>
    <property type="match status" value="1"/>
</dbReference>
<dbReference type="InterPro" id="IPR025121">
    <property type="entry name" value="GTPase_HflX_N"/>
</dbReference>
<dbReference type="InterPro" id="IPR032305">
    <property type="entry name" value="GTP-bd_M"/>
</dbReference>
<evidence type="ECO:0000256" key="5">
    <source>
        <dbReference type="ARBA" id="ARBA00022842"/>
    </source>
</evidence>
<protein>
    <submittedName>
        <fullName evidence="9">GTPase HflX</fullName>
    </submittedName>
</protein>
<dbReference type="GO" id="GO:0005525">
    <property type="term" value="F:GTP binding"/>
    <property type="evidence" value="ECO:0007669"/>
    <property type="project" value="UniProtKB-KW"/>
</dbReference>
<dbReference type="Pfam" id="PF13167">
    <property type="entry name" value="GTP-bdg_N"/>
    <property type="match status" value="1"/>
</dbReference>
<dbReference type="GO" id="GO:0043022">
    <property type="term" value="F:ribosome binding"/>
    <property type="evidence" value="ECO:0007669"/>
    <property type="project" value="TreeGrafter"/>
</dbReference>
<organism evidence="9 10">
    <name type="scientific">Lysinibacillus xylanilyticus</name>
    <dbReference type="NCBI Taxonomy" id="582475"/>
    <lineage>
        <taxon>Bacteria</taxon>
        <taxon>Bacillati</taxon>
        <taxon>Bacillota</taxon>
        <taxon>Bacilli</taxon>
        <taxon>Bacillales</taxon>
        <taxon>Bacillaceae</taxon>
        <taxon>Lysinibacillus</taxon>
    </lineage>
</organism>
<dbReference type="Pfam" id="PF16360">
    <property type="entry name" value="GTP-bdg_M"/>
    <property type="match status" value="1"/>
</dbReference>
<dbReference type="Gene3D" id="3.40.50.11060">
    <property type="entry name" value="GTPase HflX, N-terminal domain"/>
    <property type="match status" value="1"/>
</dbReference>
<evidence type="ECO:0000256" key="1">
    <source>
        <dbReference type="ARBA" id="ARBA00004496"/>
    </source>
</evidence>